<organism evidence="1 2">
    <name type="scientific">Trifolium pratense</name>
    <name type="common">Red clover</name>
    <dbReference type="NCBI Taxonomy" id="57577"/>
    <lineage>
        <taxon>Eukaryota</taxon>
        <taxon>Viridiplantae</taxon>
        <taxon>Streptophyta</taxon>
        <taxon>Embryophyta</taxon>
        <taxon>Tracheophyta</taxon>
        <taxon>Spermatophyta</taxon>
        <taxon>Magnoliopsida</taxon>
        <taxon>eudicotyledons</taxon>
        <taxon>Gunneridae</taxon>
        <taxon>Pentapetalae</taxon>
        <taxon>rosids</taxon>
        <taxon>fabids</taxon>
        <taxon>Fabales</taxon>
        <taxon>Fabaceae</taxon>
        <taxon>Papilionoideae</taxon>
        <taxon>50 kb inversion clade</taxon>
        <taxon>NPAAA clade</taxon>
        <taxon>Hologalegina</taxon>
        <taxon>IRL clade</taxon>
        <taxon>Trifolieae</taxon>
        <taxon>Trifolium</taxon>
    </lineage>
</organism>
<gene>
    <name evidence="1" type="ORF">L195_g016175</name>
</gene>
<evidence type="ECO:0000313" key="1">
    <source>
        <dbReference type="EMBL" id="PNX93027.1"/>
    </source>
</evidence>
<dbReference type="AlphaFoldDB" id="A0A2K3MQH6"/>
<name>A0A2K3MQH6_TRIPR</name>
<accession>A0A2K3MQH6</accession>
<proteinExistence type="predicted"/>
<dbReference type="EMBL" id="ASHM01011123">
    <property type="protein sequence ID" value="PNX93027.1"/>
    <property type="molecule type" value="Genomic_DNA"/>
</dbReference>
<evidence type="ECO:0000313" key="2">
    <source>
        <dbReference type="Proteomes" id="UP000236291"/>
    </source>
</evidence>
<comment type="caution">
    <text evidence="1">The sequence shown here is derived from an EMBL/GenBank/DDBJ whole genome shotgun (WGS) entry which is preliminary data.</text>
</comment>
<reference evidence="1 2" key="1">
    <citation type="journal article" date="2014" name="Am. J. Bot.">
        <title>Genome assembly and annotation for red clover (Trifolium pratense; Fabaceae).</title>
        <authorList>
            <person name="Istvanek J."/>
            <person name="Jaros M."/>
            <person name="Krenek A."/>
            <person name="Repkova J."/>
        </authorList>
    </citation>
    <scope>NUCLEOTIDE SEQUENCE [LARGE SCALE GENOMIC DNA]</scope>
    <source>
        <strain evidence="2">cv. Tatra</strain>
        <tissue evidence="1">Young leaves</tissue>
    </source>
</reference>
<sequence length="92" mass="10290">MLVQNMSKMNAASTPSSRSVMRSATTCITFCFCASRIAFMAEPRLEFVGREHSGRSLANSRVETRWPTPGEGMITTSAFFIMELRSRYTLAL</sequence>
<reference evidence="1 2" key="2">
    <citation type="journal article" date="2017" name="Front. Plant Sci.">
        <title>Gene Classification and Mining of Molecular Markers Useful in Red Clover (Trifolium pratense) Breeding.</title>
        <authorList>
            <person name="Istvanek J."/>
            <person name="Dluhosova J."/>
            <person name="Dluhos P."/>
            <person name="Patkova L."/>
            <person name="Nedelnik J."/>
            <person name="Repkova J."/>
        </authorList>
    </citation>
    <scope>NUCLEOTIDE SEQUENCE [LARGE SCALE GENOMIC DNA]</scope>
    <source>
        <strain evidence="2">cv. Tatra</strain>
        <tissue evidence="1">Young leaves</tissue>
    </source>
</reference>
<protein>
    <submittedName>
        <fullName evidence="1">Uncharacterized protein</fullName>
    </submittedName>
</protein>
<dbReference type="Proteomes" id="UP000236291">
    <property type="component" value="Unassembled WGS sequence"/>
</dbReference>